<dbReference type="EMBL" id="VSSQ01067102">
    <property type="protein sequence ID" value="MPN19526.1"/>
    <property type="molecule type" value="Genomic_DNA"/>
</dbReference>
<protein>
    <submittedName>
        <fullName evidence="1">Uncharacterized protein</fullName>
    </submittedName>
</protein>
<accession>A0A645G049</accession>
<sequence>MVADAAGDSARFAGDHRLVHAGRAVDDSAVGRDRSSWADDDDVVHLEITRGDGDGFVVHELLGLIGQQGCQRVES</sequence>
<dbReference type="AlphaFoldDB" id="A0A645G049"/>
<comment type="caution">
    <text evidence="1">The sequence shown here is derived from an EMBL/GenBank/DDBJ whole genome shotgun (WGS) entry which is preliminary data.</text>
</comment>
<name>A0A645G049_9ZZZZ</name>
<organism evidence="1">
    <name type="scientific">bioreactor metagenome</name>
    <dbReference type="NCBI Taxonomy" id="1076179"/>
    <lineage>
        <taxon>unclassified sequences</taxon>
        <taxon>metagenomes</taxon>
        <taxon>ecological metagenomes</taxon>
    </lineage>
</organism>
<reference evidence="1" key="1">
    <citation type="submission" date="2019-08" db="EMBL/GenBank/DDBJ databases">
        <authorList>
            <person name="Kucharzyk K."/>
            <person name="Murdoch R.W."/>
            <person name="Higgins S."/>
            <person name="Loffler F."/>
        </authorList>
    </citation>
    <scope>NUCLEOTIDE SEQUENCE</scope>
</reference>
<gene>
    <name evidence="1" type="ORF">SDC9_166897</name>
</gene>
<evidence type="ECO:0000313" key="1">
    <source>
        <dbReference type="EMBL" id="MPN19526.1"/>
    </source>
</evidence>
<dbReference type="AntiFam" id="ANF00076">
    <property type="entry name" value="Shadow ORF (opposite copA)"/>
</dbReference>
<proteinExistence type="predicted"/>